<keyword evidence="5 8" id="KW-0812">Transmembrane</keyword>
<dbReference type="Pfam" id="PF00482">
    <property type="entry name" value="T2SSF"/>
    <property type="match status" value="2"/>
</dbReference>
<dbReference type="STRING" id="394096.DB31_2874"/>
<dbReference type="Gene3D" id="1.20.81.30">
    <property type="entry name" value="Type II secretion system (T2SS), domain F"/>
    <property type="match status" value="2"/>
</dbReference>
<evidence type="ECO:0000259" key="9">
    <source>
        <dbReference type="Pfam" id="PF00482"/>
    </source>
</evidence>
<keyword evidence="6 8" id="KW-1133">Transmembrane helix</keyword>
<dbReference type="InterPro" id="IPR018076">
    <property type="entry name" value="T2SS_GspF_dom"/>
</dbReference>
<feature type="transmembrane region" description="Helical" evidence="8">
    <location>
        <begin position="237"/>
        <end position="256"/>
    </location>
</feature>
<evidence type="ECO:0000256" key="5">
    <source>
        <dbReference type="ARBA" id="ARBA00022692"/>
    </source>
</evidence>
<name>A0A085W6G8_9BACT</name>
<sequence length="418" mass="45235">MPVFEYRGLNTAGKTIKGLLEAESPKSLRAQLRKDGIFLTDVLGQAEGSRGAVRKGAGADLAAREVDFRKLGGGRVTTEDIAITTRQLATLLGAGVTLIESLTALVDQVEKERLKRILSDVKQRVNEGSSLADALGQHQKVFGSLYVNMVRAGEASGALDTVLLRLADFTESQAKLRQKIVGTMLYPAIMLLVGGGILVLLMVVVVPKVTKIFDTMKATLPLPTRVLIATSNFLQDYWFIIFPLLALGSFLASRYFASPAGKPKWDRFVLKAPIFGSLVRLLAISRFARTLATLLKSGVPLLAAMDIVKAIISNSVLSDVVEKARDAIREGESIANPLKRSGEFPPLVYHMVSIGERSGQLEDMLLSVADSYETQVNVRIGALTSLLEPLLIVFMGAVIAFVAFSILMPILQVNSAIR</sequence>
<dbReference type="OrthoDB" id="9805682at2"/>
<feature type="domain" description="Type II secretion system protein GspF" evidence="9">
    <location>
        <begin position="85"/>
        <end position="207"/>
    </location>
</feature>
<evidence type="ECO:0000256" key="6">
    <source>
        <dbReference type="ARBA" id="ARBA00022989"/>
    </source>
</evidence>
<keyword evidence="4" id="KW-0997">Cell inner membrane</keyword>
<keyword evidence="7 8" id="KW-0472">Membrane</keyword>
<evidence type="ECO:0000313" key="10">
    <source>
        <dbReference type="EMBL" id="KFE63281.1"/>
    </source>
</evidence>
<dbReference type="EMBL" id="JMCB01000018">
    <property type="protein sequence ID" value="KFE63281.1"/>
    <property type="molecule type" value="Genomic_DNA"/>
</dbReference>
<evidence type="ECO:0000256" key="1">
    <source>
        <dbReference type="ARBA" id="ARBA00004429"/>
    </source>
</evidence>
<accession>A0A085W6G8</accession>
<evidence type="ECO:0000256" key="4">
    <source>
        <dbReference type="ARBA" id="ARBA00022519"/>
    </source>
</evidence>
<dbReference type="NCBIfam" id="TIGR02120">
    <property type="entry name" value="GspF"/>
    <property type="match status" value="1"/>
</dbReference>
<comment type="caution">
    <text evidence="10">The sequence shown here is derived from an EMBL/GenBank/DDBJ whole genome shotgun (WGS) entry which is preliminary data.</text>
</comment>
<keyword evidence="3" id="KW-1003">Cell membrane</keyword>
<reference evidence="10 11" key="1">
    <citation type="submission" date="2014-04" db="EMBL/GenBank/DDBJ databases">
        <title>Genome assembly of Hyalangium minutum DSM 14724.</title>
        <authorList>
            <person name="Sharma G."/>
            <person name="Subramanian S."/>
        </authorList>
    </citation>
    <scope>NUCLEOTIDE SEQUENCE [LARGE SCALE GENOMIC DNA]</scope>
    <source>
        <strain evidence="10 11">DSM 14724</strain>
    </source>
</reference>
<dbReference type="PANTHER" id="PTHR30012">
    <property type="entry name" value="GENERAL SECRETION PATHWAY PROTEIN"/>
    <property type="match status" value="1"/>
</dbReference>
<evidence type="ECO:0000256" key="7">
    <source>
        <dbReference type="ARBA" id="ARBA00023136"/>
    </source>
</evidence>
<dbReference type="InterPro" id="IPR003004">
    <property type="entry name" value="GspF/PilC"/>
</dbReference>
<keyword evidence="11" id="KW-1185">Reference proteome</keyword>
<protein>
    <submittedName>
        <fullName evidence="10">General secretion pathway protein F</fullName>
    </submittedName>
</protein>
<comment type="subcellular location">
    <subcellularLocation>
        <location evidence="1">Cell inner membrane</location>
        <topology evidence="1">Multi-pass membrane protein</topology>
    </subcellularLocation>
</comment>
<feature type="transmembrane region" description="Helical" evidence="8">
    <location>
        <begin position="390"/>
        <end position="411"/>
    </location>
</feature>
<evidence type="ECO:0000256" key="8">
    <source>
        <dbReference type="SAM" id="Phobius"/>
    </source>
</evidence>
<gene>
    <name evidence="10" type="ORF">DB31_2874</name>
</gene>
<feature type="transmembrane region" description="Helical" evidence="8">
    <location>
        <begin position="185"/>
        <end position="206"/>
    </location>
</feature>
<proteinExistence type="inferred from homology"/>
<dbReference type="GO" id="GO:0005886">
    <property type="term" value="C:plasma membrane"/>
    <property type="evidence" value="ECO:0007669"/>
    <property type="project" value="UniProtKB-SubCell"/>
</dbReference>
<evidence type="ECO:0000313" key="11">
    <source>
        <dbReference type="Proteomes" id="UP000028725"/>
    </source>
</evidence>
<dbReference type="AlphaFoldDB" id="A0A085W6G8"/>
<feature type="domain" description="Type II secretion system protein GspF" evidence="9">
    <location>
        <begin position="287"/>
        <end position="409"/>
    </location>
</feature>
<organism evidence="10 11">
    <name type="scientific">Hyalangium minutum</name>
    <dbReference type="NCBI Taxonomy" id="394096"/>
    <lineage>
        <taxon>Bacteria</taxon>
        <taxon>Pseudomonadati</taxon>
        <taxon>Myxococcota</taxon>
        <taxon>Myxococcia</taxon>
        <taxon>Myxococcales</taxon>
        <taxon>Cystobacterineae</taxon>
        <taxon>Archangiaceae</taxon>
        <taxon>Hyalangium</taxon>
    </lineage>
</organism>
<evidence type="ECO:0000256" key="3">
    <source>
        <dbReference type="ARBA" id="ARBA00022475"/>
    </source>
</evidence>
<comment type="similarity">
    <text evidence="2">Belongs to the GSP F family.</text>
</comment>
<dbReference type="InterPro" id="IPR011850">
    <property type="entry name" value="T2SS_GspF"/>
</dbReference>
<dbReference type="GO" id="GO:0015627">
    <property type="term" value="C:type II protein secretion system complex"/>
    <property type="evidence" value="ECO:0007669"/>
    <property type="project" value="InterPro"/>
</dbReference>
<dbReference type="RefSeq" id="WP_044196289.1">
    <property type="nucleotide sequence ID" value="NZ_JMCB01000018.1"/>
</dbReference>
<dbReference type="InterPro" id="IPR042094">
    <property type="entry name" value="T2SS_GspF_sf"/>
</dbReference>
<dbReference type="PRINTS" id="PR00812">
    <property type="entry name" value="BCTERIALGSPF"/>
</dbReference>
<dbReference type="FunFam" id="1.20.81.30:FF:000001">
    <property type="entry name" value="Type II secretion system protein F"/>
    <property type="match status" value="2"/>
</dbReference>
<evidence type="ECO:0000256" key="2">
    <source>
        <dbReference type="ARBA" id="ARBA00005745"/>
    </source>
</evidence>
<dbReference type="Proteomes" id="UP000028725">
    <property type="component" value="Unassembled WGS sequence"/>
</dbReference>
<dbReference type="GO" id="GO:0015628">
    <property type="term" value="P:protein secretion by the type II secretion system"/>
    <property type="evidence" value="ECO:0007669"/>
    <property type="project" value="InterPro"/>
</dbReference>
<dbReference type="PANTHER" id="PTHR30012:SF0">
    <property type="entry name" value="TYPE II SECRETION SYSTEM PROTEIN F-RELATED"/>
    <property type="match status" value="1"/>
</dbReference>